<keyword evidence="10" id="KW-0472">Membrane</keyword>
<evidence type="ECO:0000313" key="13">
    <source>
        <dbReference type="EMBL" id="PWA63541.1"/>
    </source>
</evidence>
<evidence type="ECO:0000256" key="5">
    <source>
        <dbReference type="ARBA" id="ARBA00022692"/>
    </source>
</evidence>
<proteinExistence type="predicted"/>
<dbReference type="InterPro" id="IPR001245">
    <property type="entry name" value="Ser-Thr/Tyr_kinase_cat_dom"/>
</dbReference>
<dbReference type="PROSITE" id="PS50011">
    <property type="entry name" value="PROTEIN_KINASE_DOM"/>
    <property type="match status" value="1"/>
</dbReference>
<dbReference type="FunFam" id="3.30.200.20:FF:000178">
    <property type="entry name" value="serine/threonine-protein kinase PBS1-like"/>
    <property type="match status" value="1"/>
</dbReference>
<dbReference type="EMBL" id="PKPP01004617">
    <property type="protein sequence ID" value="PWA63541.1"/>
    <property type="molecule type" value="Genomic_DNA"/>
</dbReference>
<accession>A0A2U1MQJ1</accession>
<dbReference type="EC" id="2.7.11.1" evidence="2"/>
<evidence type="ECO:0000256" key="7">
    <source>
        <dbReference type="ARBA" id="ARBA00022777"/>
    </source>
</evidence>
<dbReference type="PROSITE" id="PS00107">
    <property type="entry name" value="PROTEIN_KINASE_ATP"/>
    <property type="match status" value="1"/>
</dbReference>
<dbReference type="PANTHER" id="PTHR47984:SF30">
    <property type="entry name" value="PROTEIN KINASE DOMAIN-CONTAINING PROTEIN"/>
    <property type="match status" value="1"/>
</dbReference>
<dbReference type="InterPro" id="IPR011009">
    <property type="entry name" value="Kinase-like_dom_sf"/>
</dbReference>
<name>A0A2U1MQJ1_ARTAN</name>
<evidence type="ECO:0000256" key="9">
    <source>
        <dbReference type="ARBA" id="ARBA00022989"/>
    </source>
</evidence>
<feature type="domain" description="Protein kinase" evidence="12">
    <location>
        <begin position="78"/>
        <end position="316"/>
    </location>
</feature>
<keyword evidence="9" id="KW-1133">Transmembrane helix</keyword>
<keyword evidence="6 11" id="KW-0547">Nucleotide-binding</keyword>
<dbReference type="Proteomes" id="UP000245207">
    <property type="component" value="Unassembled WGS sequence"/>
</dbReference>
<dbReference type="InterPro" id="IPR052232">
    <property type="entry name" value="RLK_Ser/Thr-Kinase"/>
</dbReference>
<evidence type="ECO:0000259" key="12">
    <source>
        <dbReference type="PROSITE" id="PS50011"/>
    </source>
</evidence>
<keyword evidence="4" id="KW-0808">Transferase</keyword>
<dbReference type="AlphaFoldDB" id="A0A2U1MQJ1"/>
<dbReference type="Pfam" id="PF07714">
    <property type="entry name" value="PK_Tyr_Ser-Thr"/>
    <property type="match status" value="1"/>
</dbReference>
<dbReference type="GO" id="GO:0016020">
    <property type="term" value="C:membrane"/>
    <property type="evidence" value="ECO:0007669"/>
    <property type="project" value="UniProtKB-SubCell"/>
</dbReference>
<evidence type="ECO:0000313" key="14">
    <source>
        <dbReference type="Proteomes" id="UP000245207"/>
    </source>
</evidence>
<keyword evidence="7 13" id="KW-0418">Kinase</keyword>
<sequence>MSNYLLVNGYRLKNFDALFTPTCDSRDTFFLKGYSTPVSPSEALFLVTVSNGGSPEVSHLGWGHWYTLRELEDATDGFADDNAIGQGGYGIVYRGIVAHGTQVAVKNLLNNSRQSEKEFEVEVEAIGRVRHKNILRLLGYCAEGAHRLYRVQSQSGRGQAIQMCYCYCFKVVISVLTCFSPETDSLFKDCNVVLREIKNKDPYVLPRVLRGVPVSLFCINQRQWSAFKHKRVLFFVGGSGVDALPPLYDCGLQEHAQVEEVSNLKVKKQDTSNEERSLSAQSLAARVRRRKISKKTQELGKLIQDVVEVIEGSLHC</sequence>
<dbReference type="GO" id="GO:0005524">
    <property type="term" value="F:ATP binding"/>
    <property type="evidence" value="ECO:0007669"/>
    <property type="project" value="UniProtKB-UniRule"/>
</dbReference>
<reference evidence="13 14" key="1">
    <citation type="journal article" date="2018" name="Mol. Plant">
        <title>The genome of Artemisia annua provides insight into the evolution of Asteraceae family and artemisinin biosynthesis.</title>
        <authorList>
            <person name="Shen Q."/>
            <person name="Zhang L."/>
            <person name="Liao Z."/>
            <person name="Wang S."/>
            <person name="Yan T."/>
            <person name="Shi P."/>
            <person name="Liu M."/>
            <person name="Fu X."/>
            <person name="Pan Q."/>
            <person name="Wang Y."/>
            <person name="Lv Z."/>
            <person name="Lu X."/>
            <person name="Zhang F."/>
            <person name="Jiang W."/>
            <person name="Ma Y."/>
            <person name="Chen M."/>
            <person name="Hao X."/>
            <person name="Li L."/>
            <person name="Tang Y."/>
            <person name="Lv G."/>
            <person name="Zhou Y."/>
            <person name="Sun X."/>
            <person name="Brodelius P.E."/>
            <person name="Rose J.K.C."/>
            <person name="Tang K."/>
        </authorList>
    </citation>
    <scope>NUCLEOTIDE SEQUENCE [LARGE SCALE GENOMIC DNA]</scope>
    <source>
        <strain evidence="14">cv. Huhao1</strain>
        <tissue evidence="13">Leaf</tissue>
    </source>
</reference>
<dbReference type="SUPFAM" id="SSF56112">
    <property type="entry name" value="Protein kinase-like (PK-like)"/>
    <property type="match status" value="1"/>
</dbReference>
<keyword evidence="3" id="KW-0597">Phosphoprotein</keyword>
<dbReference type="InterPro" id="IPR017441">
    <property type="entry name" value="Protein_kinase_ATP_BS"/>
</dbReference>
<evidence type="ECO:0000256" key="10">
    <source>
        <dbReference type="ARBA" id="ARBA00023136"/>
    </source>
</evidence>
<dbReference type="OrthoDB" id="4062651at2759"/>
<organism evidence="13 14">
    <name type="scientific">Artemisia annua</name>
    <name type="common">Sweet wormwood</name>
    <dbReference type="NCBI Taxonomy" id="35608"/>
    <lineage>
        <taxon>Eukaryota</taxon>
        <taxon>Viridiplantae</taxon>
        <taxon>Streptophyta</taxon>
        <taxon>Embryophyta</taxon>
        <taxon>Tracheophyta</taxon>
        <taxon>Spermatophyta</taxon>
        <taxon>Magnoliopsida</taxon>
        <taxon>eudicotyledons</taxon>
        <taxon>Gunneridae</taxon>
        <taxon>Pentapetalae</taxon>
        <taxon>asterids</taxon>
        <taxon>campanulids</taxon>
        <taxon>Asterales</taxon>
        <taxon>Asteraceae</taxon>
        <taxon>Asteroideae</taxon>
        <taxon>Anthemideae</taxon>
        <taxon>Artemisiinae</taxon>
        <taxon>Artemisia</taxon>
    </lineage>
</organism>
<feature type="binding site" evidence="11">
    <location>
        <position position="106"/>
    </location>
    <ligand>
        <name>ATP</name>
        <dbReference type="ChEBI" id="CHEBI:30616"/>
    </ligand>
</feature>
<evidence type="ECO:0000256" key="3">
    <source>
        <dbReference type="ARBA" id="ARBA00022553"/>
    </source>
</evidence>
<keyword evidence="5" id="KW-0812">Transmembrane</keyword>
<dbReference type="GO" id="GO:0004674">
    <property type="term" value="F:protein serine/threonine kinase activity"/>
    <property type="evidence" value="ECO:0007669"/>
    <property type="project" value="UniProtKB-EC"/>
</dbReference>
<evidence type="ECO:0000256" key="2">
    <source>
        <dbReference type="ARBA" id="ARBA00012513"/>
    </source>
</evidence>
<evidence type="ECO:0000256" key="6">
    <source>
        <dbReference type="ARBA" id="ARBA00022741"/>
    </source>
</evidence>
<evidence type="ECO:0000256" key="8">
    <source>
        <dbReference type="ARBA" id="ARBA00022840"/>
    </source>
</evidence>
<evidence type="ECO:0000256" key="1">
    <source>
        <dbReference type="ARBA" id="ARBA00004167"/>
    </source>
</evidence>
<evidence type="ECO:0000256" key="4">
    <source>
        <dbReference type="ARBA" id="ARBA00022679"/>
    </source>
</evidence>
<dbReference type="Gene3D" id="3.30.200.20">
    <property type="entry name" value="Phosphorylase Kinase, domain 1"/>
    <property type="match status" value="1"/>
</dbReference>
<keyword evidence="8 11" id="KW-0067">ATP-binding</keyword>
<protein>
    <recommendedName>
        <fullName evidence="2">non-specific serine/threonine protein kinase</fullName>
        <ecNumber evidence="2">2.7.11.1</ecNumber>
    </recommendedName>
</protein>
<comment type="subcellular location">
    <subcellularLocation>
        <location evidence="1">Membrane</location>
        <topology evidence="1">Single-pass membrane protein</topology>
    </subcellularLocation>
</comment>
<evidence type="ECO:0000256" key="11">
    <source>
        <dbReference type="PROSITE-ProRule" id="PRU10141"/>
    </source>
</evidence>
<dbReference type="PANTHER" id="PTHR47984">
    <property type="entry name" value="OS01G0323000 PROTEIN"/>
    <property type="match status" value="1"/>
</dbReference>
<gene>
    <name evidence="13" type="ORF">CTI12_AA320860</name>
</gene>
<comment type="caution">
    <text evidence="13">The sequence shown here is derived from an EMBL/GenBank/DDBJ whole genome shotgun (WGS) entry which is preliminary data.</text>
</comment>
<dbReference type="STRING" id="35608.A0A2U1MQJ1"/>
<keyword evidence="14" id="KW-1185">Reference proteome</keyword>
<dbReference type="InterPro" id="IPR000719">
    <property type="entry name" value="Prot_kinase_dom"/>
</dbReference>